<keyword evidence="3" id="KW-0804">Transcription</keyword>
<keyword evidence="2" id="KW-0238">DNA-binding</keyword>
<dbReference type="SMART" id="SM00421">
    <property type="entry name" value="HTH_LUXR"/>
    <property type="match status" value="1"/>
</dbReference>
<protein>
    <recommendedName>
        <fullName evidence="4">HTH luxR-type domain-containing protein</fullName>
    </recommendedName>
</protein>
<evidence type="ECO:0000313" key="6">
    <source>
        <dbReference type="Proteomes" id="UP000214618"/>
    </source>
</evidence>
<dbReference type="SUPFAM" id="SSF46894">
    <property type="entry name" value="C-terminal effector domain of the bipartite response regulators"/>
    <property type="match status" value="1"/>
</dbReference>
<keyword evidence="1" id="KW-0805">Transcription regulation</keyword>
<dbReference type="PROSITE" id="PS00622">
    <property type="entry name" value="HTH_LUXR_1"/>
    <property type="match status" value="1"/>
</dbReference>
<sequence>MKEMSNPSYKKILSFMDEITFTNENFREKVLQAFANLFGYCQSIFWLCDDNNDLFEPITLNIDKYVMDDYLNNFYQLDLLVPKYNMQKASKQTVIKNLDLLPPELYEKSVYYNDFMLKYGFYYDVSVFLYDRNSIKGVLNFVRSKKEKPFSTSDIMCLEVISRFLSQKTSDFPYHSVSVPKENLINPLKNKILASSQDLRQPDLTLKEAEILQLVLKGHTNITIASELFISVNTVKRHLQNLYRKFDVSNRTSLCYKIVKP</sequence>
<evidence type="ECO:0000259" key="4">
    <source>
        <dbReference type="PROSITE" id="PS50043"/>
    </source>
</evidence>
<reference evidence="5 6" key="1">
    <citation type="submission" date="2016-10" db="EMBL/GenBank/DDBJ databases">
        <title>The whole genome sequencing and assembly of Bacillus simplex DSM 1321 strain.</title>
        <authorList>
            <person name="Park M.-K."/>
            <person name="Lee Y.-J."/>
            <person name="Yi H."/>
            <person name="Bahn Y.-S."/>
            <person name="Kim J.F."/>
            <person name="Lee D.-W."/>
        </authorList>
    </citation>
    <scope>NUCLEOTIDE SEQUENCE [LARGE SCALE GENOMIC DNA]</scope>
    <source>
        <strain evidence="5 6">DSM 1321</strain>
    </source>
</reference>
<dbReference type="GO" id="GO:0006355">
    <property type="term" value="P:regulation of DNA-templated transcription"/>
    <property type="evidence" value="ECO:0007669"/>
    <property type="project" value="InterPro"/>
</dbReference>
<dbReference type="PRINTS" id="PR00038">
    <property type="entry name" value="HTHLUXR"/>
</dbReference>
<evidence type="ECO:0000256" key="3">
    <source>
        <dbReference type="ARBA" id="ARBA00023163"/>
    </source>
</evidence>
<dbReference type="InterPro" id="IPR000792">
    <property type="entry name" value="Tscrpt_reg_LuxR_C"/>
</dbReference>
<gene>
    <name evidence="5" type="ORF">BS1321_16815</name>
</gene>
<dbReference type="GO" id="GO:0003677">
    <property type="term" value="F:DNA binding"/>
    <property type="evidence" value="ECO:0007669"/>
    <property type="project" value="UniProtKB-KW"/>
</dbReference>
<dbReference type="PANTHER" id="PTHR44688">
    <property type="entry name" value="DNA-BINDING TRANSCRIPTIONAL ACTIVATOR DEVR_DOSR"/>
    <property type="match status" value="1"/>
</dbReference>
<dbReference type="Proteomes" id="UP000214618">
    <property type="component" value="Chromosome"/>
</dbReference>
<evidence type="ECO:0000256" key="1">
    <source>
        <dbReference type="ARBA" id="ARBA00023015"/>
    </source>
</evidence>
<evidence type="ECO:0000256" key="2">
    <source>
        <dbReference type="ARBA" id="ARBA00023125"/>
    </source>
</evidence>
<dbReference type="Pfam" id="PF00196">
    <property type="entry name" value="GerE"/>
    <property type="match status" value="1"/>
</dbReference>
<dbReference type="OrthoDB" id="2612750at2"/>
<accession>A0A223EK27</accession>
<dbReference type="PROSITE" id="PS50043">
    <property type="entry name" value="HTH_LUXR_2"/>
    <property type="match status" value="1"/>
</dbReference>
<dbReference type="InterPro" id="IPR016032">
    <property type="entry name" value="Sig_transdc_resp-reg_C-effctor"/>
</dbReference>
<dbReference type="CDD" id="cd06170">
    <property type="entry name" value="LuxR_C_like"/>
    <property type="match status" value="1"/>
</dbReference>
<evidence type="ECO:0000313" key="5">
    <source>
        <dbReference type="EMBL" id="ASS95425.1"/>
    </source>
</evidence>
<dbReference type="Gene3D" id="1.10.10.10">
    <property type="entry name" value="Winged helix-like DNA-binding domain superfamily/Winged helix DNA-binding domain"/>
    <property type="match status" value="1"/>
</dbReference>
<dbReference type="InterPro" id="IPR036388">
    <property type="entry name" value="WH-like_DNA-bd_sf"/>
</dbReference>
<dbReference type="AlphaFoldDB" id="A0A223EK27"/>
<dbReference type="EMBL" id="CP017704">
    <property type="protein sequence ID" value="ASS95425.1"/>
    <property type="molecule type" value="Genomic_DNA"/>
</dbReference>
<feature type="domain" description="HTH luxR-type" evidence="4">
    <location>
        <begin position="197"/>
        <end position="261"/>
    </location>
</feature>
<dbReference type="PANTHER" id="PTHR44688:SF16">
    <property type="entry name" value="DNA-BINDING TRANSCRIPTIONAL ACTIVATOR DEVR_DOSR"/>
    <property type="match status" value="1"/>
</dbReference>
<proteinExistence type="predicted"/>
<dbReference type="RefSeq" id="WP_063235106.1">
    <property type="nucleotide sequence ID" value="NZ_BCVO01000020.1"/>
</dbReference>
<organism evidence="5 6">
    <name type="scientific">Peribacillus simplex NBRC 15720 = DSM 1321</name>
    <dbReference type="NCBI Taxonomy" id="1349754"/>
    <lineage>
        <taxon>Bacteria</taxon>
        <taxon>Bacillati</taxon>
        <taxon>Bacillota</taxon>
        <taxon>Bacilli</taxon>
        <taxon>Bacillales</taxon>
        <taxon>Bacillaceae</taxon>
        <taxon>Peribacillus</taxon>
    </lineage>
</organism>
<name>A0A223EK27_9BACI</name>
<dbReference type="GeneID" id="56474423"/>